<organism evidence="2 3">
    <name type="scientific">Flavobacterium beibuense F44-8</name>
    <dbReference type="NCBI Taxonomy" id="1406840"/>
    <lineage>
        <taxon>Bacteria</taxon>
        <taxon>Pseudomonadati</taxon>
        <taxon>Bacteroidota</taxon>
        <taxon>Flavobacteriia</taxon>
        <taxon>Flavobacteriales</taxon>
        <taxon>Flavobacteriaceae</taxon>
        <taxon>Flavobacterium</taxon>
    </lineage>
</organism>
<feature type="transmembrane region" description="Helical" evidence="1">
    <location>
        <begin position="12"/>
        <end position="32"/>
    </location>
</feature>
<dbReference type="Proteomes" id="UP000030129">
    <property type="component" value="Unassembled WGS sequence"/>
</dbReference>
<dbReference type="RefSeq" id="WP_035130327.1">
    <property type="nucleotide sequence ID" value="NZ_JRLV01000001.1"/>
</dbReference>
<proteinExistence type="predicted"/>
<evidence type="ECO:0000313" key="2">
    <source>
        <dbReference type="EMBL" id="KGO84445.1"/>
    </source>
</evidence>
<dbReference type="EMBL" id="JRLV01000001">
    <property type="protein sequence ID" value="KGO84445.1"/>
    <property type="molecule type" value="Genomic_DNA"/>
</dbReference>
<dbReference type="AlphaFoldDB" id="A0A0A2M825"/>
<protein>
    <submittedName>
        <fullName evidence="2">Uncharacterized protein</fullName>
    </submittedName>
</protein>
<keyword evidence="1" id="KW-0472">Membrane</keyword>
<keyword evidence="1" id="KW-0812">Transmembrane</keyword>
<accession>A0A0A2M825</accession>
<keyword evidence="3" id="KW-1185">Reference proteome</keyword>
<dbReference type="STRING" id="1406840.Q763_01505"/>
<name>A0A0A2M825_9FLAO</name>
<evidence type="ECO:0000256" key="1">
    <source>
        <dbReference type="SAM" id="Phobius"/>
    </source>
</evidence>
<reference evidence="2 3" key="1">
    <citation type="submission" date="2013-09" db="EMBL/GenBank/DDBJ databases">
        <authorList>
            <person name="Zeng Z."/>
            <person name="Chen C."/>
        </authorList>
    </citation>
    <scope>NUCLEOTIDE SEQUENCE [LARGE SCALE GENOMIC DNA]</scope>
    <source>
        <strain evidence="2 3">F44-8</strain>
    </source>
</reference>
<gene>
    <name evidence="2" type="ORF">Q763_01505</name>
</gene>
<keyword evidence="1" id="KW-1133">Transmembrane helix</keyword>
<sequence>MITLIKTIIKAKAFVIAKAIATVFALGIVVTASYIAGGYLMVIASLMCIIIGAALCVMWKLKI</sequence>
<evidence type="ECO:0000313" key="3">
    <source>
        <dbReference type="Proteomes" id="UP000030129"/>
    </source>
</evidence>
<comment type="caution">
    <text evidence="2">The sequence shown here is derived from an EMBL/GenBank/DDBJ whole genome shotgun (WGS) entry which is preliminary data.</text>
</comment>
<feature type="transmembrane region" description="Helical" evidence="1">
    <location>
        <begin position="38"/>
        <end position="59"/>
    </location>
</feature>